<dbReference type="EMBL" id="OCSU01000003">
    <property type="protein sequence ID" value="SOE88421.1"/>
    <property type="molecule type" value="Genomic_DNA"/>
</dbReference>
<accession>A0A7Z7N666</accession>
<dbReference type="OrthoDB" id="8909364at2"/>
<organism evidence="2 3">
    <name type="scientific">Caballeronia arationis</name>
    <dbReference type="NCBI Taxonomy" id="1777142"/>
    <lineage>
        <taxon>Bacteria</taxon>
        <taxon>Pseudomonadati</taxon>
        <taxon>Pseudomonadota</taxon>
        <taxon>Betaproteobacteria</taxon>
        <taxon>Burkholderiales</taxon>
        <taxon>Burkholderiaceae</taxon>
        <taxon>Caballeronia</taxon>
    </lineage>
</organism>
<dbReference type="SUPFAM" id="SSF54909">
    <property type="entry name" value="Dimeric alpha+beta barrel"/>
    <property type="match status" value="1"/>
</dbReference>
<dbReference type="InterPro" id="IPR011008">
    <property type="entry name" value="Dimeric_a/b-barrel"/>
</dbReference>
<dbReference type="RefSeq" id="WP_062632187.1">
    <property type="nucleotide sequence ID" value="NZ_FCOG02000002.1"/>
</dbReference>
<dbReference type="InterPro" id="IPR026029">
    <property type="entry name" value="MLI_dom"/>
</dbReference>
<feature type="domain" description="Muconolactone isomerase" evidence="1">
    <location>
        <begin position="13"/>
        <end position="84"/>
    </location>
</feature>
<evidence type="ECO:0000259" key="1">
    <source>
        <dbReference type="Pfam" id="PF02426"/>
    </source>
</evidence>
<keyword evidence="2" id="KW-0413">Isomerase</keyword>
<dbReference type="GO" id="GO:0016853">
    <property type="term" value="F:isomerase activity"/>
    <property type="evidence" value="ECO:0007669"/>
    <property type="project" value="UniProtKB-KW"/>
</dbReference>
<protein>
    <submittedName>
        <fullName evidence="2">Muconolactone delta-isomerase</fullName>
    </submittedName>
</protein>
<name>A0A7Z7N666_9BURK</name>
<evidence type="ECO:0000313" key="2">
    <source>
        <dbReference type="EMBL" id="SOE88421.1"/>
    </source>
</evidence>
<evidence type="ECO:0000313" key="3">
    <source>
        <dbReference type="Proteomes" id="UP000219522"/>
    </source>
</evidence>
<dbReference type="Pfam" id="PF02426">
    <property type="entry name" value="MIase"/>
    <property type="match status" value="1"/>
</dbReference>
<comment type="caution">
    <text evidence="2">The sequence shown here is derived from an EMBL/GenBank/DDBJ whole genome shotgun (WGS) entry which is preliminary data.</text>
</comment>
<reference evidence="2 3" key="1">
    <citation type="submission" date="2017-09" db="EMBL/GenBank/DDBJ databases">
        <authorList>
            <person name="Varghese N."/>
            <person name="Submissions S."/>
        </authorList>
    </citation>
    <scope>NUCLEOTIDE SEQUENCE [LARGE SCALE GENOMIC DNA]</scope>
    <source>
        <strain evidence="2 3">OK806</strain>
    </source>
</reference>
<gene>
    <name evidence="2" type="ORF">SAMN05446927_7032</name>
</gene>
<dbReference type="Gene3D" id="3.30.70.1060">
    <property type="entry name" value="Dimeric alpha+beta barrel"/>
    <property type="match status" value="1"/>
</dbReference>
<sequence length="98" mass="10929">MKVFAVGTIINPLTPEQQQQIMPKEVPDTLQLYLDGKIEQFWFRQDRPGVIFLMNVASVDEAKTAVSELPLSEGGFMTFELTPVGPLAPLARLIQKQA</sequence>
<dbReference type="AlphaFoldDB" id="A0A7Z7N666"/>
<keyword evidence="3" id="KW-1185">Reference proteome</keyword>
<dbReference type="Proteomes" id="UP000219522">
    <property type="component" value="Unassembled WGS sequence"/>
</dbReference>
<proteinExistence type="predicted"/>